<gene>
    <name evidence="1" type="ORF">SCF082_LOCUS25235</name>
</gene>
<dbReference type="PANTHER" id="PTHR35517:SF1">
    <property type="entry name" value="PROTEIN ARGININE N-METHYLTRANSFERASE SFM1"/>
    <property type="match status" value="1"/>
</dbReference>
<protein>
    <submittedName>
        <fullName evidence="1">AI-2 transport protein TqsA</fullName>
    </submittedName>
</protein>
<comment type="caution">
    <text evidence="1">The sequence shown here is derived from an EMBL/GenBank/DDBJ whole genome shotgun (WGS) entry which is preliminary data.</text>
</comment>
<dbReference type="EMBL" id="CAXAMM010018890">
    <property type="protein sequence ID" value="CAK9044425.1"/>
    <property type="molecule type" value="Genomic_DNA"/>
</dbReference>
<keyword evidence="2" id="KW-1185">Reference proteome</keyword>
<dbReference type="Pfam" id="PF04252">
    <property type="entry name" value="SFM1-like"/>
    <property type="match status" value="1"/>
</dbReference>
<evidence type="ECO:0000313" key="1">
    <source>
        <dbReference type="EMBL" id="CAK9044425.1"/>
    </source>
</evidence>
<reference evidence="1 2" key="1">
    <citation type="submission" date="2024-02" db="EMBL/GenBank/DDBJ databases">
        <authorList>
            <person name="Chen Y."/>
            <person name="Shah S."/>
            <person name="Dougan E. K."/>
            <person name="Thang M."/>
            <person name="Chan C."/>
        </authorList>
    </citation>
    <scope>NUCLEOTIDE SEQUENCE [LARGE SCALE GENOMIC DNA]</scope>
</reference>
<sequence>MHAYTSKPLESRRFAVAVAEVFGGILGNVIEKEDGSYGSDDRTSEIRASFKHRRHLGPWQMTTDSAMLYTQKVLESACPLAEIPGIESPEFERSRRSELHGFDVYRCTTARSTRGHILLFHLRSVLVPFVPRWFCCCCHRRRRKDAYFGEESEDPDRDALEPLSGSSAARLSLEPRASRAEAGCDFIGWLIVGWRFAPSRKFYSYLLDKGQALVSAVVEEIISDVSSCVVSLVIILLYVIFGLLNPLPIGGNVSNLVRSYLWKKTLVSLFYGFSVRAARAERVNRFTRFGRVQNRGEGRKMEIKARGLRLNRVETEVSALFLLLNNDLDTRKGAAVSAIELDADKDDVTKARISRCQTLNQFQFLLKKG</sequence>
<name>A0ABP0LYZ0_9DINO</name>
<evidence type="ECO:0000313" key="2">
    <source>
        <dbReference type="Proteomes" id="UP001642464"/>
    </source>
</evidence>
<dbReference type="InterPro" id="IPR007364">
    <property type="entry name" value="SFM1-like"/>
</dbReference>
<dbReference type="Proteomes" id="UP001642464">
    <property type="component" value="Unassembled WGS sequence"/>
</dbReference>
<organism evidence="1 2">
    <name type="scientific">Durusdinium trenchii</name>
    <dbReference type="NCBI Taxonomy" id="1381693"/>
    <lineage>
        <taxon>Eukaryota</taxon>
        <taxon>Sar</taxon>
        <taxon>Alveolata</taxon>
        <taxon>Dinophyceae</taxon>
        <taxon>Suessiales</taxon>
        <taxon>Symbiodiniaceae</taxon>
        <taxon>Durusdinium</taxon>
    </lineage>
</organism>
<dbReference type="PANTHER" id="PTHR35517">
    <property type="entry name" value="PROTEIN ARGININE N-METHYLTRANSFERASE SFM1"/>
    <property type="match status" value="1"/>
</dbReference>
<accession>A0ABP0LYZ0</accession>
<proteinExistence type="predicted"/>